<feature type="disulfide bond" evidence="25">
    <location>
        <begin position="606"/>
        <end position="633"/>
    </location>
</feature>
<dbReference type="InterPro" id="IPR040729">
    <property type="entry name" value="Kazal_3"/>
</dbReference>
<evidence type="ECO:0000256" key="8">
    <source>
        <dbReference type="ARBA" id="ARBA00022588"/>
    </source>
</evidence>
<evidence type="ECO:0000256" key="24">
    <source>
        <dbReference type="PROSITE-ProRule" id="PRU00124"/>
    </source>
</evidence>
<evidence type="ECO:0000256" key="9">
    <source>
        <dbReference type="ARBA" id="ARBA00022659"/>
    </source>
</evidence>
<reference evidence="29" key="3">
    <citation type="submission" date="2025-09" db="UniProtKB">
        <authorList>
            <consortium name="Ensembl"/>
        </authorList>
    </citation>
    <scope>IDENTIFICATION</scope>
</reference>
<dbReference type="InterPro" id="IPR036055">
    <property type="entry name" value="LDL_receptor-like_sf"/>
</dbReference>
<evidence type="ECO:0000256" key="4">
    <source>
        <dbReference type="ARBA" id="ARBA00022452"/>
    </source>
</evidence>
<dbReference type="PROSITE" id="PS50092">
    <property type="entry name" value="TSP1"/>
    <property type="match status" value="2"/>
</dbReference>
<dbReference type="PROSITE" id="PS50923">
    <property type="entry name" value="SUSHI"/>
    <property type="match status" value="2"/>
</dbReference>
<dbReference type="GO" id="GO:0006958">
    <property type="term" value="P:complement activation, classical pathway"/>
    <property type="evidence" value="ECO:0007669"/>
    <property type="project" value="UniProtKB-KW"/>
</dbReference>
<keyword evidence="16" id="KW-0473">Membrane attack complex</keyword>
<dbReference type="SMART" id="SM00209">
    <property type="entry name" value="TSP1"/>
    <property type="match status" value="2"/>
</dbReference>
<dbReference type="Gene3D" id="3.30.60.30">
    <property type="match status" value="2"/>
</dbReference>
<comment type="caution">
    <text evidence="25">Lacks conserved residue(s) required for the propagation of feature annotation.</text>
</comment>
<dbReference type="InterPro" id="IPR048831">
    <property type="entry name" value="C8A_B_C6_EGF-like"/>
</dbReference>
<feature type="domain" description="Sushi" evidence="27">
    <location>
        <begin position="636"/>
        <end position="697"/>
    </location>
</feature>
<keyword evidence="19" id="KW-0325">Glycoprotein</keyword>
<dbReference type="PRINTS" id="PR00764">
    <property type="entry name" value="COMPLEMENTC9"/>
</dbReference>
<keyword evidence="13" id="KW-0204">Cytolysis</keyword>
<name>W5MMR3_LEPOC</name>
<evidence type="ECO:0000256" key="26">
    <source>
        <dbReference type="SAM" id="Phobius"/>
    </source>
</evidence>
<evidence type="ECO:0000256" key="23">
    <source>
        <dbReference type="ARBA" id="ARBA00093478"/>
    </source>
</evidence>
<dbReference type="InParanoid" id="W5MMR3"/>
<dbReference type="SMART" id="SM00192">
    <property type="entry name" value="LDLa"/>
    <property type="match status" value="1"/>
</dbReference>
<dbReference type="InterPro" id="IPR001862">
    <property type="entry name" value="MAC_perforin"/>
</dbReference>
<dbReference type="CDD" id="cd00112">
    <property type="entry name" value="LDLa"/>
    <property type="match status" value="1"/>
</dbReference>
<comment type="subunit">
    <text evidence="23">Monomer or dimer; as a C5b-7 complex it can also form multimeric rosettes. Component of the membrane attack complex (MAC), composed of complement C5b, C6, C7, C8A, C8B, C8G and multiple copies of the pore-forming subunit C9.</text>
</comment>
<dbReference type="SUPFAM" id="SSF82895">
    <property type="entry name" value="TSP-1 type 1 repeat"/>
    <property type="match status" value="2"/>
</dbReference>
<evidence type="ECO:0000256" key="21">
    <source>
        <dbReference type="ARBA" id="ARBA00073222"/>
    </source>
</evidence>
<evidence type="ECO:0000256" key="16">
    <source>
        <dbReference type="ARBA" id="ARBA00023058"/>
    </source>
</evidence>
<dbReference type="Ensembl" id="ENSLOCT00000009683.1">
    <property type="protein sequence ID" value="ENSLOCP00000009672.1"/>
    <property type="gene ID" value="ENSLOCG00000007953.1"/>
</dbReference>
<keyword evidence="11" id="KW-0732">Signal</keyword>
<dbReference type="InterPro" id="IPR035976">
    <property type="entry name" value="Sushi/SCR/CCP_sf"/>
</dbReference>
<dbReference type="FunFam" id="4.10.400.10:FF:000099">
    <property type="entry name" value="Complement component C7"/>
    <property type="match status" value="1"/>
</dbReference>
<dbReference type="eggNOG" id="ENOG502QU3G">
    <property type="taxonomic scope" value="Eukaryota"/>
</dbReference>
<keyword evidence="14" id="KW-0391">Immunity</keyword>
<dbReference type="InterPro" id="IPR000884">
    <property type="entry name" value="TSP1_rpt"/>
</dbReference>
<dbReference type="Pfam" id="PF00084">
    <property type="entry name" value="Sushi"/>
    <property type="match status" value="2"/>
</dbReference>
<dbReference type="GO" id="GO:0044218">
    <property type="term" value="C:other organism cell membrane"/>
    <property type="evidence" value="ECO:0007669"/>
    <property type="project" value="UniProtKB-KW"/>
</dbReference>
<keyword evidence="17 26" id="KW-0472">Membrane</keyword>
<dbReference type="GO" id="GO:0005615">
    <property type="term" value="C:extracellular space"/>
    <property type="evidence" value="ECO:0000318"/>
    <property type="project" value="GO_Central"/>
</dbReference>
<dbReference type="Gene3D" id="4.10.400.10">
    <property type="entry name" value="Low-density Lipoprotein Receptor"/>
    <property type="match status" value="1"/>
</dbReference>
<dbReference type="InterPro" id="IPR002172">
    <property type="entry name" value="LDrepeatLR_classA_rpt"/>
</dbReference>
<evidence type="ECO:0000313" key="30">
    <source>
        <dbReference type="Proteomes" id="UP000018468"/>
    </source>
</evidence>
<dbReference type="Gene3D" id="2.20.100.10">
    <property type="entry name" value="Thrombospondin type-1 (TSP1) repeat"/>
    <property type="match status" value="2"/>
</dbReference>
<dbReference type="InterPro" id="IPR000436">
    <property type="entry name" value="Sushi_SCR_CCP_dom"/>
</dbReference>
<dbReference type="GO" id="GO:0031640">
    <property type="term" value="P:killing of cells of another organism"/>
    <property type="evidence" value="ECO:0007669"/>
    <property type="project" value="UniProtKB-KW"/>
</dbReference>
<dbReference type="CDD" id="cd00033">
    <property type="entry name" value="CCP"/>
    <property type="match status" value="2"/>
</dbReference>
<dbReference type="PROSITE" id="PS50068">
    <property type="entry name" value="LDLRA_2"/>
    <property type="match status" value="1"/>
</dbReference>
<evidence type="ECO:0000256" key="6">
    <source>
        <dbReference type="ARBA" id="ARBA00022536"/>
    </source>
</evidence>
<keyword evidence="15" id="KW-0180">Complement pathway</keyword>
<dbReference type="SMART" id="SM00032">
    <property type="entry name" value="CCP"/>
    <property type="match status" value="2"/>
</dbReference>
<protein>
    <recommendedName>
        <fullName evidence="21">Complement component C7</fullName>
    </recommendedName>
</protein>
<keyword evidence="4" id="KW-1134">Transmembrane beta strand</keyword>
<dbReference type="SMART" id="SM00057">
    <property type="entry name" value="FIMAC"/>
    <property type="match status" value="2"/>
</dbReference>
<evidence type="ECO:0000256" key="1">
    <source>
        <dbReference type="ARBA" id="ARBA00004276"/>
    </source>
</evidence>
<dbReference type="Proteomes" id="UP000018468">
    <property type="component" value="Linkage group LG2"/>
</dbReference>
<dbReference type="InterPro" id="IPR003884">
    <property type="entry name" value="FacI_MAC"/>
</dbReference>
<dbReference type="InterPro" id="IPR048825">
    <property type="entry name" value="C7_KAZAL"/>
</dbReference>
<reference evidence="30" key="1">
    <citation type="submission" date="2011-12" db="EMBL/GenBank/DDBJ databases">
        <title>The Draft Genome of Lepisosteus oculatus.</title>
        <authorList>
            <consortium name="The Broad Institute Genome Assembly &amp; Analysis Group"/>
            <consortium name="Computational R&amp;D Group"/>
            <consortium name="and Sequencing Platform"/>
            <person name="Di Palma F."/>
            <person name="Alfoldi J."/>
            <person name="Johnson J."/>
            <person name="Berlin A."/>
            <person name="Gnerre S."/>
            <person name="Jaffe D."/>
            <person name="MacCallum I."/>
            <person name="Young S."/>
            <person name="Walker B.J."/>
            <person name="Lander E.S."/>
            <person name="Lindblad-Toh K."/>
        </authorList>
    </citation>
    <scope>NUCLEOTIDE SEQUENCE [LARGE SCALE GENOMIC DNA]</scope>
</reference>
<dbReference type="STRING" id="7918.ENSLOCP00000009672"/>
<evidence type="ECO:0000256" key="11">
    <source>
        <dbReference type="ARBA" id="ARBA00022729"/>
    </source>
</evidence>
<dbReference type="OMA" id="CQNGGQP"/>
<evidence type="ECO:0000256" key="3">
    <source>
        <dbReference type="ARBA" id="ARBA00009214"/>
    </source>
</evidence>
<evidence type="ECO:0000256" key="13">
    <source>
        <dbReference type="ARBA" id="ARBA00022852"/>
    </source>
</evidence>
<evidence type="ECO:0000259" key="27">
    <source>
        <dbReference type="PROSITE" id="PS50923"/>
    </source>
</evidence>
<evidence type="ECO:0000256" key="14">
    <source>
        <dbReference type="ARBA" id="ARBA00022859"/>
    </source>
</evidence>
<evidence type="ECO:0000256" key="19">
    <source>
        <dbReference type="ARBA" id="ARBA00023180"/>
    </source>
</evidence>
<dbReference type="SUPFAM" id="SSF57424">
    <property type="entry name" value="LDL receptor-like module"/>
    <property type="match status" value="1"/>
</dbReference>
<dbReference type="Pfam" id="PF18434">
    <property type="entry name" value="Kazal_3"/>
    <property type="match status" value="1"/>
</dbReference>
<dbReference type="PANTHER" id="PTHR45742:SF2">
    <property type="entry name" value="COMPLEMENT COMPONENT C7"/>
    <property type="match status" value="1"/>
</dbReference>
<proteinExistence type="inferred from homology"/>
<dbReference type="PRINTS" id="PR01705">
    <property type="entry name" value="TSP1REPEAT"/>
</dbReference>
<organism evidence="29 30">
    <name type="scientific">Lepisosteus oculatus</name>
    <name type="common">Spotted gar</name>
    <dbReference type="NCBI Taxonomy" id="7918"/>
    <lineage>
        <taxon>Eukaryota</taxon>
        <taxon>Metazoa</taxon>
        <taxon>Chordata</taxon>
        <taxon>Craniata</taxon>
        <taxon>Vertebrata</taxon>
        <taxon>Euteleostomi</taxon>
        <taxon>Actinopterygii</taxon>
        <taxon>Neopterygii</taxon>
        <taxon>Holostei</taxon>
        <taxon>Semionotiformes</taxon>
        <taxon>Lepisosteidae</taxon>
        <taxon>Lepisosteus</taxon>
    </lineage>
</organism>
<reference evidence="29" key="2">
    <citation type="submission" date="2025-08" db="UniProtKB">
        <authorList>
            <consortium name="Ensembl"/>
        </authorList>
    </citation>
    <scope>IDENTIFICATION</scope>
</reference>
<dbReference type="GeneTree" id="ENSGT00940000156804"/>
<dbReference type="GO" id="GO:0045087">
    <property type="term" value="P:innate immune response"/>
    <property type="evidence" value="ECO:0007669"/>
    <property type="project" value="UniProtKB-KW"/>
</dbReference>
<dbReference type="InterPro" id="IPR020863">
    <property type="entry name" value="MACPF_CS"/>
</dbReference>
<dbReference type="PROSITE" id="PS00279">
    <property type="entry name" value="MACPF_1"/>
    <property type="match status" value="1"/>
</dbReference>
<sequence length="850" mass="95355">IQFSVKSYAIINKYYNFAVSFYIHIVNTVAISLLLLLEVSCMSPVNCKWGPYGDWSECDGCKKTQVRKRTVETYGQYGGSPCPGESTERRACLPTRGCPLEEGCGNRFRCSSGLCISKSLVCNGDQDCEEDGADEQGCSDQSSVCDNDQPPPKVELTGKGFDVLNGKLRGSVINTKSFGGECRKVYTADHKPSYRLTQNLVKYTFQVKIKNDFSDEFYNSSWSYKKHTEYKMTSNYDGHDSRDFTTALSNEKSHRLLVIKNEVEVAQFLNGASEDLTLSENFWKDLTLLPASYEYSAYRDLIQDYGTHFMKEGYLGGQYQALLYVDSEKMKQQGISNLDAQKCTSSSSGFLFISVKRSECNKLVEALRTAEGYKRDRIRAETQIVGGRSGFASGLNYLDLNNPTANSDLYTKWAGSVTQNPSVIKQKLRPLFELVKEVPCAAVKRYNLKRAIEEYLNENHPCNCKPCQNNGIPAVKDTLCTCVCKPDTYGPACELGTLLQEQPGVIDGSWSCWSSWSSCSQDQRVRTRTCNNPFPRMGGKFCIGEPKETRPCEDEELAYLREMEPHCFDTTLEPTKSCKPPPVIQNGFVEDPKDLYPIGSKIVYSCKERYYIVGDPVAECDEDLKWKRYPVQCMRTVCQPPDFMADVKGTPWKPSYEIGEKIVMSCPAGKQLEGVSEIKCDSSLNWSPQISNTRCKAAPVKTTVRPTHQCKPWEKADKSQCICKMPYECTSSFEVCATYVKTGQAYRLSICKIHALECQGRIYNLTEENKCTSLQSQSKACPDCQLWEKCDVGTNMCVCRENEECTKSGAHICVLAGENPAAQSMTECEAGRRRCHGENISAVSIWPCEA</sequence>
<evidence type="ECO:0000256" key="7">
    <source>
        <dbReference type="ARBA" id="ARBA00022537"/>
    </source>
</evidence>
<dbReference type="SMART" id="SM00457">
    <property type="entry name" value="MACPF"/>
    <property type="match status" value="1"/>
</dbReference>
<evidence type="ECO:0000256" key="25">
    <source>
        <dbReference type="PROSITE-ProRule" id="PRU00302"/>
    </source>
</evidence>
<dbReference type="GO" id="GO:0006956">
    <property type="term" value="P:complement activation"/>
    <property type="evidence" value="ECO:0000318"/>
    <property type="project" value="GO_Central"/>
</dbReference>
<evidence type="ECO:0000256" key="2">
    <source>
        <dbReference type="ARBA" id="ARBA00004613"/>
    </source>
</evidence>
<evidence type="ECO:0000256" key="15">
    <source>
        <dbReference type="ARBA" id="ARBA00022875"/>
    </source>
</evidence>
<dbReference type="PROSITE" id="PS51412">
    <property type="entry name" value="MACPF_2"/>
    <property type="match status" value="1"/>
</dbReference>
<feature type="domain" description="Sushi" evidence="27">
    <location>
        <begin position="576"/>
        <end position="635"/>
    </location>
</feature>
<dbReference type="InterPro" id="IPR023415">
    <property type="entry name" value="LDLR_class-A_CS"/>
</dbReference>
<keyword evidence="12" id="KW-0677">Repeat</keyword>
<evidence type="ECO:0000256" key="20">
    <source>
        <dbReference type="ARBA" id="ARBA00023298"/>
    </source>
</evidence>
<keyword evidence="30" id="KW-1185">Reference proteome</keyword>
<keyword evidence="6" id="KW-0245">EGF-like domain</keyword>
<dbReference type="PROSITE" id="PS01209">
    <property type="entry name" value="LDLRA_1"/>
    <property type="match status" value="1"/>
</dbReference>
<keyword evidence="9 25" id="KW-0768">Sushi</keyword>
<keyword evidence="8" id="KW-0399">Innate immunity</keyword>
<feature type="disulfide bond" evidence="24">
    <location>
        <begin position="110"/>
        <end position="128"/>
    </location>
</feature>
<dbReference type="PANTHER" id="PTHR45742">
    <property type="entry name" value="COMPLEMENT COMPONENT C6"/>
    <property type="match status" value="1"/>
</dbReference>
<evidence type="ECO:0000256" key="22">
    <source>
        <dbReference type="ARBA" id="ARBA00093281"/>
    </source>
</evidence>
<dbReference type="Bgee" id="ENSLOCG00000007953">
    <property type="expression patterns" value="Expressed in heart and 8 other cell types or tissues"/>
</dbReference>
<dbReference type="GO" id="GO:0005579">
    <property type="term" value="C:membrane attack complex"/>
    <property type="evidence" value="ECO:0000318"/>
    <property type="project" value="GO_Central"/>
</dbReference>
<dbReference type="Pfam" id="PF00057">
    <property type="entry name" value="Ldl_recept_a"/>
    <property type="match status" value="1"/>
</dbReference>
<dbReference type="Gene3D" id="2.10.70.10">
    <property type="entry name" value="Complement Module, domain 1"/>
    <property type="match status" value="2"/>
</dbReference>
<evidence type="ECO:0000256" key="18">
    <source>
        <dbReference type="ARBA" id="ARBA00023157"/>
    </source>
</evidence>
<dbReference type="Pfam" id="PF01823">
    <property type="entry name" value="MACPF"/>
    <property type="match status" value="1"/>
</dbReference>
<dbReference type="FunFam" id="2.20.100.10:FF:000001">
    <property type="entry name" value="semaphorin-5A isoform X1"/>
    <property type="match status" value="1"/>
</dbReference>
<evidence type="ECO:0000259" key="28">
    <source>
        <dbReference type="PROSITE" id="PS51412"/>
    </source>
</evidence>
<keyword evidence="26" id="KW-1133">Transmembrane helix</keyword>
<dbReference type="InterPro" id="IPR020864">
    <property type="entry name" value="MACPF"/>
</dbReference>
<dbReference type="Pfam" id="PF21330">
    <property type="entry name" value="Kazal_C7"/>
    <property type="match status" value="1"/>
</dbReference>
<keyword evidence="20" id="KW-1053">Target membrane</keyword>
<evidence type="ECO:0000256" key="5">
    <source>
        <dbReference type="ARBA" id="ARBA00022525"/>
    </source>
</evidence>
<dbReference type="Pfam" id="PF21195">
    <property type="entry name" value="EGF_C8A_B_C6"/>
    <property type="match status" value="1"/>
</dbReference>
<dbReference type="SUPFAM" id="SSF57535">
    <property type="entry name" value="Complement control module/SCR domain"/>
    <property type="match status" value="2"/>
</dbReference>
<keyword evidence="18 25" id="KW-1015">Disulfide bond</keyword>
<dbReference type="EMBL" id="AHAT01002703">
    <property type="status" value="NOT_ANNOTATED_CDS"/>
    <property type="molecule type" value="Genomic_DNA"/>
</dbReference>
<dbReference type="InterPro" id="IPR036383">
    <property type="entry name" value="TSP1_rpt_sf"/>
</dbReference>
<comment type="function">
    <text evidence="22">Component of the membrane attack complex (MAC), a multiprotein complex activated by the complement cascade, which inserts into a target cell membrane and forms a pore, leading to target cell membrane rupture and cell lysis. The MAC is initiated by proteolytic cleavage of C5 into complement C5b in response to the classical, alternative, lectin and GZMK complement pathways. The complement pathways consist in a cascade of proteins that leads to phagocytosis and breakdown of pathogens and signaling that strengthens the adaptive immune system. C7 serves as a membrane anchor. During MAC assembly, associates with C5b and C6 to form the C5b-7 complex, a key lipophilic precursor of the MAC complex, which associates with the outer leaflet and reduces the energy for membrane bending.</text>
</comment>
<keyword evidence="7" id="KW-1052">Target cell membrane</keyword>
<accession>W5MMR3</accession>
<comment type="similarity">
    <text evidence="3">Belongs to the complement C6/C7/C8/C9 family.</text>
</comment>
<evidence type="ECO:0000313" key="29">
    <source>
        <dbReference type="Ensembl" id="ENSLOCP00000009672.1"/>
    </source>
</evidence>
<dbReference type="AlphaFoldDB" id="W5MMR3"/>
<feature type="domain" description="MACPF" evidence="28">
    <location>
        <begin position="141"/>
        <end position="463"/>
    </location>
</feature>
<evidence type="ECO:0000256" key="10">
    <source>
        <dbReference type="ARBA" id="ARBA00022692"/>
    </source>
</evidence>
<keyword evidence="5" id="KW-0964">Secreted</keyword>
<comment type="subcellular location">
    <subcellularLocation>
        <location evidence="2">Secreted</location>
    </subcellularLocation>
    <subcellularLocation>
        <location evidence="1">Target cell membrane</location>
        <topology evidence="1">Multi-pass membrane protein</topology>
    </subcellularLocation>
</comment>
<evidence type="ECO:0000256" key="17">
    <source>
        <dbReference type="ARBA" id="ARBA00023136"/>
    </source>
</evidence>
<evidence type="ECO:0000256" key="12">
    <source>
        <dbReference type="ARBA" id="ARBA00022737"/>
    </source>
</evidence>
<feature type="transmembrane region" description="Helical" evidence="26">
    <location>
        <begin position="14"/>
        <end position="37"/>
    </location>
</feature>
<keyword evidence="10 26" id="KW-0812">Transmembrane</keyword>
<dbReference type="Pfam" id="PF00090">
    <property type="entry name" value="TSP_1"/>
    <property type="match status" value="2"/>
</dbReference>